<accession>A0A8T3B9R1</accession>
<proteinExistence type="predicted"/>
<evidence type="ECO:0000313" key="1">
    <source>
        <dbReference type="EMBL" id="KAI0507548.1"/>
    </source>
</evidence>
<dbReference type="EMBL" id="JAGYWB010000010">
    <property type="protein sequence ID" value="KAI0507548.1"/>
    <property type="molecule type" value="Genomic_DNA"/>
</dbReference>
<organism evidence="1 2">
    <name type="scientific">Dendrobium nobile</name>
    <name type="common">Orchid</name>
    <dbReference type="NCBI Taxonomy" id="94219"/>
    <lineage>
        <taxon>Eukaryota</taxon>
        <taxon>Viridiplantae</taxon>
        <taxon>Streptophyta</taxon>
        <taxon>Embryophyta</taxon>
        <taxon>Tracheophyta</taxon>
        <taxon>Spermatophyta</taxon>
        <taxon>Magnoliopsida</taxon>
        <taxon>Liliopsida</taxon>
        <taxon>Asparagales</taxon>
        <taxon>Orchidaceae</taxon>
        <taxon>Epidendroideae</taxon>
        <taxon>Malaxideae</taxon>
        <taxon>Dendrobiinae</taxon>
        <taxon>Dendrobium</taxon>
    </lineage>
</organism>
<dbReference type="Proteomes" id="UP000829196">
    <property type="component" value="Unassembled WGS sequence"/>
</dbReference>
<dbReference type="AlphaFoldDB" id="A0A8T3B9R1"/>
<name>A0A8T3B9R1_DENNO</name>
<comment type="caution">
    <text evidence="1">The sequence shown here is derived from an EMBL/GenBank/DDBJ whole genome shotgun (WGS) entry which is preliminary data.</text>
</comment>
<protein>
    <submittedName>
        <fullName evidence="1">Uncharacterized protein</fullName>
    </submittedName>
</protein>
<sequence>MNRVRSLRLLAFYYSLAAYAKRLISSLFVKRLLPLAKPRPPAQAEPTCRSCRGLFNSSCTEKLRALPPADPF</sequence>
<reference evidence="1" key="1">
    <citation type="journal article" date="2022" name="Front. Genet.">
        <title>Chromosome-Scale Assembly of the Dendrobium nobile Genome Provides Insights Into the Molecular Mechanism of the Biosynthesis of the Medicinal Active Ingredient of Dendrobium.</title>
        <authorList>
            <person name="Xu Q."/>
            <person name="Niu S.-C."/>
            <person name="Li K.-L."/>
            <person name="Zheng P.-J."/>
            <person name="Zhang X.-J."/>
            <person name="Jia Y."/>
            <person name="Liu Y."/>
            <person name="Niu Y.-X."/>
            <person name="Yu L.-H."/>
            <person name="Chen D.-F."/>
            <person name="Zhang G.-Q."/>
        </authorList>
    </citation>
    <scope>NUCLEOTIDE SEQUENCE</scope>
    <source>
        <tissue evidence="1">Leaf</tissue>
    </source>
</reference>
<evidence type="ECO:0000313" key="2">
    <source>
        <dbReference type="Proteomes" id="UP000829196"/>
    </source>
</evidence>
<keyword evidence="2" id="KW-1185">Reference proteome</keyword>
<gene>
    <name evidence="1" type="ORF">KFK09_013674</name>
</gene>